<name>A0A8H8DG90_9FUNG</name>
<comment type="caution">
    <text evidence="2">The sequence shown here is derived from an EMBL/GenBank/DDBJ whole genome shotgun (WGS) entry which is preliminary data.</text>
</comment>
<gene>
    <name evidence="2" type="ORF">BJ554DRAFT_3403</name>
</gene>
<keyword evidence="3" id="KW-1185">Reference proteome</keyword>
<dbReference type="AlphaFoldDB" id="A0A8H8DG90"/>
<reference evidence="2 3" key="1">
    <citation type="journal article" name="Sci. Rep.">
        <title>Genome-scale phylogenetic analyses confirm Olpidium as the closest living zoosporic fungus to the non-flagellated, terrestrial fungi.</title>
        <authorList>
            <person name="Chang Y."/>
            <person name="Rochon D."/>
            <person name="Sekimoto S."/>
            <person name="Wang Y."/>
            <person name="Chovatia M."/>
            <person name="Sandor L."/>
            <person name="Salamov A."/>
            <person name="Grigoriev I.V."/>
            <person name="Stajich J.E."/>
            <person name="Spatafora J.W."/>
        </authorList>
    </citation>
    <scope>NUCLEOTIDE SEQUENCE [LARGE SCALE GENOMIC DNA]</scope>
    <source>
        <strain evidence="2">S191</strain>
    </source>
</reference>
<protein>
    <submittedName>
        <fullName evidence="2">Uncharacterized protein</fullName>
    </submittedName>
</protein>
<dbReference type="Proteomes" id="UP000673691">
    <property type="component" value="Unassembled WGS sequence"/>
</dbReference>
<evidence type="ECO:0000313" key="3">
    <source>
        <dbReference type="Proteomes" id="UP000673691"/>
    </source>
</evidence>
<feature type="region of interest" description="Disordered" evidence="1">
    <location>
        <begin position="170"/>
        <end position="193"/>
    </location>
</feature>
<sequence>ADRSLFLPRARHFLLSVRTLQQRKRERERERERNTRDPLFHARSDVPETAAEGVVHALRTGQATCQMRTVYRVLFFFLGELVTPAADVNRPSKIITIPPRFDLGQGDEATKRHNKQKTLITEARECPQRGRQGCHTEAGPLPHYTHTRTRTHAHTQKTGISAATARCELAQETGVRRSPSPAAQSSRERLPTS</sequence>
<organism evidence="2 3">
    <name type="scientific">Olpidium bornovanus</name>
    <dbReference type="NCBI Taxonomy" id="278681"/>
    <lineage>
        <taxon>Eukaryota</taxon>
        <taxon>Fungi</taxon>
        <taxon>Fungi incertae sedis</taxon>
        <taxon>Olpidiomycota</taxon>
        <taxon>Olpidiomycotina</taxon>
        <taxon>Olpidiomycetes</taxon>
        <taxon>Olpidiales</taxon>
        <taxon>Olpidiaceae</taxon>
        <taxon>Olpidium</taxon>
    </lineage>
</organism>
<feature type="non-terminal residue" evidence="2">
    <location>
        <position position="1"/>
    </location>
</feature>
<feature type="compositionally biased region" description="Low complexity" evidence="1">
    <location>
        <begin position="176"/>
        <end position="185"/>
    </location>
</feature>
<proteinExistence type="predicted"/>
<dbReference type="EMBL" id="JAEFCI010011205">
    <property type="protein sequence ID" value="KAG5456757.1"/>
    <property type="molecule type" value="Genomic_DNA"/>
</dbReference>
<accession>A0A8H8DG90</accession>
<evidence type="ECO:0000313" key="2">
    <source>
        <dbReference type="EMBL" id="KAG5456757.1"/>
    </source>
</evidence>
<evidence type="ECO:0000256" key="1">
    <source>
        <dbReference type="SAM" id="MobiDB-lite"/>
    </source>
</evidence>